<dbReference type="Gene3D" id="1.10.238.10">
    <property type="entry name" value="EF-hand"/>
    <property type="match status" value="1"/>
</dbReference>
<dbReference type="InterPro" id="IPR002048">
    <property type="entry name" value="EF_hand_dom"/>
</dbReference>
<keyword evidence="6 8" id="KW-0378">Hydrolase</keyword>
<dbReference type="GO" id="GO:1990380">
    <property type="term" value="F:K48-linked deubiquitinase activity"/>
    <property type="evidence" value="ECO:0007669"/>
    <property type="project" value="UniProtKB-UniRule"/>
</dbReference>
<evidence type="ECO:0000256" key="8">
    <source>
        <dbReference type="RuleBase" id="RU367088"/>
    </source>
</evidence>
<comment type="catalytic activity">
    <reaction evidence="1 8">
        <text>Thiol-dependent hydrolysis of ester, thioester, amide, peptide and isopeptide bonds formed by the C-terminal Gly of ubiquitin (a 76-residue protein attached to proteins as an intracellular targeting signal).</text>
        <dbReference type="EC" id="3.4.19.12"/>
    </reaction>
</comment>
<comment type="caution">
    <text evidence="11">The sequence shown here is derived from an EMBL/GenBank/DDBJ whole genome shotgun (WGS) entry which is preliminary data.</text>
</comment>
<dbReference type="AlphaFoldDB" id="A0A4S2JQN8"/>
<dbReference type="EMBL" id="QBLH01003605">
    <property type="protein sequence ID" value="TGZ37129.1"/>
    <property type="molecule type" value="Genomic_DNA"/>
</dbReference>
<dbReference type="PANTHER" id="PTHR12473:SF17">
    <property type="entry name" value="UBIQUITIN CARBOXYL-TERMINAL HYDROLASE MINDY-3"/>
    <property type="match status" value="1"/>
</dbReference>
<name>A0A4S2JQN8_9HYME</name>
<organism evidence="11 12">
    <name type="scientific">Temnothorax longispinosus</name>
    <dbReference type="NCBI Taxonomy" id="300112"/>
    <lineage>
        <taxon>Eukaryota</taxon>
        <taxon>Metazoa</taxon>
        <taxon>Ecdysozoa</taxon>
        <taxon>Arthropoda</taxon>
        <taxon>Hexapoda</taxon>
        <taxon>Insecta</taxon>
        <taxon>Pterygota</taxon>
        <taxon>Neoptera</taxon>
        <taxon>Endopterygota</taxon>
        <taxon>Hymenoptera</taxon>
        <taxon>Apocrita</taxon>
        <taxon>Aculeata</taxon>
        <taxon>Formicoidea</taxon>
        <taxon>Formicidae</taxon>
        <taxon>Myrmicinae</taxon>
        <taxon>Temnothorax</taxon>
    </lineage>
</organism>
<dbReference type="EC" id="3.4.19.12" evidence="8"/>
<evidence type="ECO:0000256" key="4">
    <source>
        <dbReference type="ARBA" id="ARBA00022670"/>
    </source>
</evidence>
<evidence type="ECO:0000256" key="3">
    <source>
        <dbReference type="ARBA" id="ARBA00011074"/>
    </source>
</evidence>
<dbReference type="InterPro" id="IPR025257">
    <property type="entry name" value="MINDY-3/4_CD"/>
</dbReference>
<keyword evidence="4 8" id="KW-0645">Protease</keyword>
<feature type="compositionally biased region" description="Polar residues" evidence="9">
    <location>
        <begin position="137"/>
        <end position="151"/>
    </location>
</feature>
<evidence type="ECO:0000313" key="12">
    <source>
        <dbReference type="Proteomes" id="UP000310200"/>
    </source>
</evidence>
<dbReference type="PROSITE" id="PS50222">
    <property type="entry name" value="EF_HAND_2"/>
    <property type="match status" value="1"/>
</dbReference>
<keyword evidence="12" id="KW-1185">Reference proteome</keyword>
<dbReference type="GO" id="GO:0006508">
    <property type="term" value="P:proteolysis"/>
    <property type="evidence" value="ECO:0007669"/>
    <property type="project" value="UniProtKB-KW"/>
</dbReference>
<evidence type="ECO:0000256" key="1">
    <source>
        <dbReference type="ARBA" id="ARBA00000707"/>
    </source>
</evidence>
<comment type="function">
    <text evidence="2 8">Hydrolase that can remove 'Lys-48'-linked conjugated ubiquitin from proteins.</text>
</comment>
<dbReference type="STRING" id="300112.A0A4S2JQN8"/>
<evidence type="ECO:0000256" key="5">
    <source>
        <dbReference type="ARBA" id="ARBA00022786"/>
    </source>
</evidence>
<feature type="region of interest" description="Disordered" evidence="9">
    <location>
        <begin position="125"/>
        <end position="151"/>
    </location>
</feature>
<evidence type="ECO:0000259" key="10">
    <source>
        <dbReference type="PROSITE" id="PS50222"/>
    </source>
</evidence>
<dbReference type="GO" id="GO:0071108">
    <property type="term" value="P:protein K48-linked deubiquitination"/>
    <property type="evidence" value="ECO:0007669"/>
    <property type="project" value="InterPro"/>
</dbReference>
<reference evidence="11 12" key="1">
    <citation type="journal article" date="2019" name="Philos. Trans. R. Soc. Lond., B, Biol. Sci.">
        <title>Ant behaviour and brain gene expression of defending hosts depend on the ecological success of the intruding social parasite.</title>
        <authorList>
            <person name="Kaur R."/>
            <person name="Stoldt M."/>
            <person name="Jongepier E."/>
            <person name="Feldmeyer B."/>
            <person name="Menzel F."/>
            <person name="Bornberg-Bauer E."/>
            <person name="Foitzik S."/>
        </authorList>
    </citation>
    <scope>NUCLEOTIDE SEQUENCE [LARGE SCALE GENOMIC DNA]</scope>
    <source>
        <tissue evidence="11">Whole body</tissue>
    </source>
</reference>
<protein>
    <recommendedName>
        <fullName evidence="8">Ubiquitin carboxyl-terminal hydrolase MINDY</fullName>
        <ecNumber evidence="8">3.4.19.12</ecNumber>
    </recommendedName>
</protein>
<dbReference type="SUPFAM" id="SSF47473">
    <property type="entry name" value="EF-hand"/>
    <property type="match status" value="1"/>
</dbReference>
<proteinExistence type="inferred from homology"/>
<dbReference type="Pfam" id="PF13898">
    <property type="entry name" value="MINDY-3_4_CD"/>
    <property type="match status" value="1"/>
</dbReference>
<dbReference type="SMART" id="SM01174">
    <property type="entry name" value="DUF4205"/>
    <property type="match status" value="1"/>
</dbReference>
<evidence type="ECO:0000256" key="6">
    <source>
        <dbReference type="ARBA" id="ARBA00022801"/>
    </source>
</evidence>
<evidence type="ECO:0000256" key="9">
    <source>
        <dbReference type="SAM" id="MobiDB-lite"/>
    </source>
</evidence>
<gene>
    <name evidence="11" type="ORF">DBV15_05817</name>
</gene>
<dbReference type="PANTHER" id="PTHR12473">
    <property type="entry name" value="UBIQUITIN CARBOXYL-TERMINAL HYDROLASE MINDY-4-RELATED"/>
    <property type="match status" value="1"/>
</dbReference>
<evidence type="ECO:0000256" key="2">
    <source>
        <dbReference type="ARBA" id="ARBA00002107"/>
    </source>
</evidence>
<dbReference type="InterPro" id="IPR039785">
    <property type="entry name" value="MINY3/4"/>
</dbReference>
<evidence type="ECO:0000256" key="7">
    <source>
        <dbReference type="ARBA" id="ARBA00022807"/>
    </source>
</evidence>
<dbReference type="InterPro" id="IPR011992">
    <property type="entry name" value="EF-hand-dom_pair"/>
</dbReference>
<dbReference type="GO" id="GO:0005509">
    <property type="term" value="F:calcium ion binding"/>
    <property type="evidence" value="ECO:0007669"/>
    <property type="project" value="InterPro"/>
</dbReference>
<accession>A0A4S2JQN8</accession>
<keyword evidence="5 8" id="KW-0833">Ubl conjugation pathway</keyword>
<dbReference type="GO" id="GO:0004843">
    <property type="term" value="F:cysteine-type deubiquitinase activity"/>
    <property type="evidence" value="ECO:0007669"/>
    <property type="project" value="UniProtKB-UniRule"/>
</dbReference>
<feature type="domain" description="EF-hand" evidence="10">
    <location>
        <begin position="323"/>
        <end position="358"/>
    </location>
</feature>
<evidence type="ECO:0000313" key="11">
    <source>
        <dbReference type="EMBL" id="TGZ37129.1"/>
    </source>
</evidence>
<dbReference type="Proteomes" id="UP000310200">
    <property type="component" value="Unassembled WGS sequence"/>
</dbReference>
<sequence>MADNAIAGDDELLKNIKTLLWGSTVKEDVFKRWAQVISVVGFYFSIDEPTALVQREGGPCAVIAAVQAFILKQLLLESDVITWKAIKAEKCDQLLVKAMTEIITQAADIQDPKYSVVHAGDSNGFVSGKDDTDSKSTESTVNPAQDISEGNQINETQAAKQASLESEVFHSQLRIFTTSSIDDVEDFFTERIGMLKDQYGILLLLYTVMCTKGVSEICFEMSDPTEPMIDSTYGYGSQSLINLMLTGRAVSHVWDHDQDISGLKLRGIDKQNTVGFLTLLEHLRYCEVGTFLKSPSHPIWVLGSDTHLTVLFSTEKRLVSPETPSEQARRIFKRFDPEGNNFIAANLLQDVLAELGLVADAEYVDIMRKKLDGENLGIILLASFMDEFFPEEPCMCPDMFVLYHYNGLQRSNPENRVKYHKGQAVLLECTVKCIMDSNPMLTVLQTKWPRIEIQWDIVRNPSLN</sequence>
<comment type="similarity">
    <text evidence="3 8">Belongs to the MINDY deubiquitinase family. FAM188 subfamily.</text>
</comment>
<keyword evidence="7 8" id="KW-0788">Thiol protease</keyword>